<feature type="compositionally biased region" description="Acidic residues" evidence="1">
    <location>
        <begin position="117"/>
        <end position="135"/>
    </location>
</feature>
<evidence type="ECO:0000256" key="2">
    <source>
        <dbReference type="SAM" id="Phobius"/>
    </source>
</evidence>
<sequence length="135" mass="15261">MVLIIFFHININYMDPKGPQEPKTISQLALSVLAYNAASILGPLLGFGAIGFFLDYHYDTKPLFIIIGIATAFLTTNFFLVKRISRMIRSFEIKTIRENKKTDNDGNKNKNIKKDEADGDDEGGDNDYYDNNSDD</sequence>
<proteinExistence type="predicted"/>
<evidence type="ECO:0000256" key="1">
    <source>
        <dbReference type="SAM" id="MobiDB-lite"/>
    </source>
</evidence>
<dbReference type="EMBL" id="MFGB01000010">
    <property type="protein sequence ID" value="OGF27044.1"/>
    <property type="molecule type" value="Genomic_DNA"/>
</dbReference>
<evidence type="ECO:0000313" key="4">
    <source>
        <dbReference type="Proteomes" id="UP000178367"/>
    </source>
</evidence>
<feature type="region of interest" description="Disordered" evidence="1">
    <location>
        <begin position="99"/>
        <end position="135"/>
    </location>
</feature>
<keyword evidence="2" id="KW-0472">Membrane</keyword>
<gene>
    <name evidence="3" type="ORF">A2227_04095</name>
</gene>
<dbReference type="Proteomes" id="UP000178367">
    <property type="component" value="Unassembled WGS sequence"/>
</dbReference>
<feature type="compositionally biased region" description="Basic and acidic residues" evidence="1">
    <location>
        <begin position="99"/>
        <end position="116"/>
    </location>
</feature>
<accession>A0A1F5SK43</accession>
<evidence type="ECO:0000313" key="3">
    <source>
        <dbReference type="EMBL" id="OGF27044.1"/>
    </source>
</evidence>
<keyword evidence="2" id="KW-1133">Transmembrane helix</keyword>
<dbReference type="STRING" id="1797994.A2227_04095"/>
<comment type="caution">
    <text evidence="3">The sequence shown here is derived from an EMBL/GenBank/DDBJ whole genome shotgun (WGS) entry which is preliminary data.</text>
</comment>
<name>A0A1F5SK43_9BACT</name>
<feature type="transmembrane region" description="Helical" evidence="2">
    <location>
        <begin position="33"/>
        <end position="56"/>
    </location>
</feature>
<organism evidence="3 4">
    <name type="scientific">Candidatus Falkowbacteria bacterium RIFOXYA2_FULL_47_19</name>
    <dbReference type="NCBI Taxonomy" id="1797994"/>
    <lineage>
        <taxon>Bacteria</taxon>
        <taxon>Candidatus Falkowiibacteriota</taxon>
    </lineage>
</organism>
<protein>
    <submittedName>
        <fullName evidence="3">Uncharacterized protein</fullName>
    </submittedName>
</protein>
<keyword evidence="2" id="KW-0812">Transmembrane</keyword>
<dbReference type="AlphaFoldDB" id="A0A1F5SK43"/>
<reference evidence="3 4" key="1">
    <citation type="journal article" date="2016" name="Nat. Commun.">
        <title>Thousands of microbial genomes shed light on interconnected biogeochemical processes in an aquifer system.</title>
        <authorList>
            <person name="Anantharaman K."/>
            <person name="Brown C.T."/>
            <person name="Hug L.A."/>
            <person name="Sharon I."/>
            <person name="Castelle C.J."/>
            <person name="Probst A.J."/>
            <person name="Thomas B.C."/>
            <person name="Singh A."/>
            <person name="Wilkins M.J."/>
            <person name="Karaoz U."/>
            <person name="Brodie E.L."/>
            <person name="Williams K.H."/>
            <person name="Hubbard S.S."/>
            <person name="Banfield J.F."/>
        </authorList>
    </citation>
    <scope>NUCLEOTIDE SEQUENCE [LARGE SCALE GENOMIC DNA]</scope>
</reference>
<feature type="transmembrane region" description="Helical" evidence="2">
    <location>
        <begin position="62"/>
        <end position="81"/>
    </location>
</feature>